<dbReference type="AlphaFoldDB" id="A0A150WYC7"/>
<dbReference type="GO" id="GO:0005829">
    <property type="term" value="C:cytosol"/>
    <property type="evidence" value="ECO:0007669"/>
    <property type="project" value="UniProtKB-ARBA"/>
</dbReference>
<dbReference type="RefSeq" id="WP_068225109.1">
    <property type="nucleotide sequence ID" value="NZ_CP139724.1"/>
</dbReference>
<dbReference type="SMART" id="SM00357">
    <property type="entry name" value="CSP"/>
    <property type="match status" value="1"/>
</dbReference>
<dbReference type="InterPro" id="IPR012340">
    <property type="entry name" value="NA-bd_OB-fold"/>
</dbReference>
<dbReference type="SUPFAM" id="SSF50249">
    <property type="entry name" value="Nucleic acid-binding proteins"/>
    <property type="match status" value="1"/>
</dbReference>
<dbReference type="InterPro" id="IPR050181">
    <property type="entry name" value="Cold_shock_domain"/>
</dbReference>
<reference evidence="3 4" key="1">
    <citation type="submission" date="2016-01" db="EMBL/GenBank/DDBJ databases">
        <title>Genome sequencing of Roseivirga spongicola UST030701-084.</title>
        <authorList>
            <person name="Selvaratnam C."/>
            <person name="Thevarajoo S."/>
            <person name="Goh K.M."/>
            <person name="Ee R."/>
            <person name="Chan K.-G."/>
            <person name="Chong C.S."/>
        </authorList>
    </citation>
    <scope>NUCLEOTIDE SEQUENCE [LARGE SCALE GENOMIC DNA]</scope>
    <source>
        <strain evidence="3 4">UST030701-084</strain>
    </source>
</reference>
<feature type="region of interest" description="Disordered" evidence="1">
    <location>
        <begin position="1"/>
        <end position="41"/>
    </location>
</feature>
<dbReference type="PANTHER" id="PTHR11544">
    <property type="entry name" value="COLD SHOCK DOMAIN CONTAINING PROTEINS"/>
    <property type="match status" value="1"/>
</dbReference>
<keyword evidence="3" id="KW-0238">DNA-binding</keyword>
<dbReference type="EMBL" id="LRPC01000032">
    <property type="protein sequence ID" value="KYG71491.1"/>
    <property type="molecule type" value="Genomic_DNA"/>
</dbReference>
<comment type="caution">
    <text evidence="3">The sequence shown here is derived from an EMBL/GenBank/DDBJ whole genome shotgun (WGS) entry which is preliminary data.</text>
</comment>
<sequence>MARSQTTFNKKEREKKKLQKRKEKLAKREEKKASTTDGSLDSMMAYVDEFGNISDTPPDPNAKSKPIKAKDIEIGVPKREEEDLTAERRGRVKFFNNSKGYGFIAQDGSHEQFFVHADNLMQPIQEGNKVSFEIAQGPKGLMAVKVKVVG</sequence>
<dbReference type="GO" id="GO:0003677">
    <property type="term" value="F:DNA binding"/>
    <property type="evidence" value="ECO:0007669"/>
    <property type="project" value="UniProtKB-KW"/>
</dbReference>
<name>A0A150WYC7_9BACT</name>
<dbReference type="InterPro" id="IPR002059">
    <property type="entry name" value="CSP_DNA-bd"/>
</dbReference>
<feature type="compositionally biased region" description="Basic residues" evidence="1">
    <location>
        <begin position="13"/>
        <end position="25"/>
    </location>
</feature>
<dbReference type="OrthoDB" id="1493235at2"/>
<dbReference type="Pfam" id="PF00313">
    <property type="entry name" value="CSD"/>
    <property type="match status" value="1"/>
</dbReference>
<feature type="domain" description="CSD" evidence="2">
    <location>
        <begin position="87"/>
        <end position="148"/>
    </location>
</feature>
<dbReference type="Proteomes" id="UP000075606">
    <property type="component" value="Unassembled WGS sequence"/>
</dbReference>
<evidence type="ECO:0000256" key="1">
    <source>
        <dbReference type="SAM" id="MobiDB-lite"/>
    </source>
</evidence>
<organism evidence="3 4">
    <name type="scientific">Roseivirga spongicola</name>
    <dbReference type="NCBI Taxonomy" id="333140"/>
    <lineage>
        <taxon>Bacteria</taxon>
        <taxon>Pseudomonadati</taxon>
        <taxon>Bacteroidota</taxon>
        <taxon>Cytophagia</taxon>
        <taxon>Cytophagales</taxon>
        <taxon>Roseivirgaceae</taxon>
        <taxon>Roseivirga</taxon>
    </lineage>
</organism>
<dbReference type="PROSITE" id="PS51857">
    <property type="entry name" value="CSD_2"/>
    <property type="match status" value="1"/>
</dbReference>
<dbReference type="Gene3D" id="2.40.50.140">
    <property type="entry name" value="Nucleic acid-binding proteins"/>
    <property type="match status" value="1"/>
</dbReference>
<dbReference type="InterPro" id="IPR011129">
    <property type="entry name" value="CSD"/>
</dbReference>
<proteinExistence type="predicted"/>
<keyword evidence="4" id="KW-1185">Reference proteome</keyword>
<evidence type="ECO:0000313" key="4">
    <source>
        <dbReference type="Proteomes" id="UP000075606"/>
    </source>
</evidence>
<dbReference type="CDD" id="cd04458">
    <property type="entry name" value="CSP_CDS"/>
    <property type="match status" value="1"/>
</dbReference>
<evidence type="ECO:0000313" key="3">
    <source>
        <dbReference type="EMBL" id="KYG71491.1"/>
    </source>
</evidence>
<gene>
    <name evidence="3" type="ORF">AWW68_18270</name>
</gene>
<protein>
    <submittedName>
        <fullName evidence="3">DNA-binding protein</fullName>
    </submittedName>
</protein>
<dbReference type="STRING" id="333140.AWW68_18270"/>
<accession>A0A150WYC7</accession>
<dbReference type="PRINTS" id="PR00050">
    <property type="entry name" value="COLDSHOCK"/>
</dbReference>
<evidence type="ECO:0000259" key="2">
    <source>
        <dbReference type="PROSITE" id="PS51857"/>
    </source>
</evidence>